<feature type="transmembrane region" description="Helical" evidence="1">
    <location>
        <begin position="463"/>
        <end position="485"/>
    </location>
</feature>
<name>A0A653AK29_9BACT</name>
<dbReference type="Gene3D" id="3.30.2090.10">
    <property type="entry name" value="Multidrug efflux transporter AcrB TolC docking domain, DN and DC subdomains"/>
    <property type="match status" value="2"/>
</dbReference>
<protein>
    <submittedName>
        <fullName evidence="2">Multidrug transporter MdtC</fullName>
    </submittedName>
</protein>
<dbReference type="PANTHER" id="PTHR32063">
    <property type="match status" value="1"/>
</dbReference>
<feature type="transmembrane region" description="Helical" evidence="1">
    <location>
        <begin position="360"/>
        <end position="380"/>
    </location>
</feature>
<reference evidence="2" key="1">
    <citation type="submission" date="2018-07" db="EMBL/GenBank/DDBJ databases">
        <authorList>
            <consortium name="Genoscope - CEA"/>
            <person name="William W."/>
        </authorList>
    </citation>
    <scope>NUCLEOTIDE SEQUENCE</scope>
    <source>
        <strain evidence="2">IK1</strain>
    </source>
</reference>
<feature type="transmembrane region" description="Helical" evidence="1">
    <location>
        <begin position="334"/>
        <end position="353"/>
    </location>
</feature>
<proteinExistence type="predicted"/>
<dbReference type="PRINTS" id="PR00702">
    <property type="entry name" value="ACRIFLAVINRP"/>
</dbReference>
<dbReference type="GO" id="GO:0042910">
    <property type="term" value="F:xenobiotic transmembrane transporter activity"/>
    <property type="evidence" value="ECO:0007669"/>
    <property type="project" value="TreeGrafter"/>
</dbReference>
<feature type="transmembrane region" description="Helical" evidence="1">
    <location>
        <begin position="531"/>
        <end position="552"/>
    </location>
</feature>
<dbReference type="SUPFAM" id="SSF82693">
    <property type="entry name" value="Multidrug efflux transporter AcrB pore domain, PN1, PN2, PC1 and PC2 subdomains"/>
    <property type="match status" value="3"/>
</dbReference>
<feature type="transmembrane region" description="Helical" evidence="1">
    <location>
        <begin position="431"/>
        <end position="451"/>
    </location>
</feature>
<gene>
    <name evidence="2" type="primary">mdtC</name>
    <name evidence="2" type="ORF">TRIP_D440269</name>
</gene>
<keyword evidence="1" id="KW-1133">Transmembrane helix</keyword>
<organism evidence="2">
    <name type="scientific">uncultured Paludibacter sp</name>
    <dbReference type="NCBI Taxonomy" id="497635"/>
    <lineage>
        <taxon>Bacteria</taxon>
        <taxon>Pseudomonadati</taxon>
        <taxon>Bacteroidota</taxon>
        <taxon>Bacteroidia</taxon>
        <taxon>Bacteroidales</taxon>
        <taxon>Paludibacteraceae</taxon>
        <taxon>Paludibacter</taxon>
        <taxon>environmental samples</taxon>
    </lineage>
</organism>
<dbReference type="AlphaFoldDB" id="A0A653AK29"/>
<feature type="transmembrane region" description="Helical" evidence="1">
    <location>
        <begin position="968"/>
        <end position="989"/>
    </location>
</feature>
<dbReference type="Gene3D" id="3.30.70.1430">
    <property type="entry name" value="Multidrug efflux transporter AcrB pore domain"/>
    <property type="match status" value="2"/>
</dbReference>
<dbReference type="SUPFAM" id="SSF82714">
    <property type="entry name" value="Multidrug efflux transporter AcrB TolC docking domain, DN and DC subdomains"/>
    <property type="match status" value="2"/>
</dbReference>
<accession>A0A653AK29</accession>
<evidence type="ECO:0000256" key="1">
    <source>
        <dbReference type="SAM" id="Phobius"/>
    </source>
</evidence>
<dbReference type="InterPro" id="IPR001036">
    <property type="entry name" value="Acrflvin-R"/>
</dbReference>
<dbReference type="SUPFAM" id="SSF82866">
    <property type="entry name" value="Multidrug efflux transporter AcrB transmembrane domain"/>
    <property type="match status" value="2"/>
</dbReference>
<feature type="transmembrane region" description="Helical" evidence="1">
    <location>
        <begin position="919"/>
        <end position="940"/>
    </location>
</feature>
<sequence length="1042" mass="113993">MNIAKLSVKRPTLVIVVFTVLIFLGITAYKQLNYEMLPNFSSPAITIVTVYPGASPAEVENSVTKKIEDAVTSMEGIEDIRSISQEGISISIIMLKLSTNVDVAIQNAQQKINILKSALPEGVKEPMISKFSMDDFPVMKVGVTSSLQPTEMYDLLKYQVVPELSKLKGVGEVSLTGTQEREIKVNLNAKKLEEYNISALQVLQAINSSNLNFPTGKIKNNETELVIRLSAKFKNVEDIKNVIISSNETGSKIRLSDIAEVIDSEKDIEILNRINGKNSIGILIKKQTGANAVKVAELLHSQLKNIEKNNSKSNLHFEVAFDSSIFTMEAASSVMHDLLFAIILVASVMLIFLHGIRNALIVMVAIPISLVISFAGMQLLGYSLNLMTLLAMSLVIGILVDDAIVVLENIYRHMEMGKNKVQATLDGRNEIGYTAIAITLVDVVVFLPIGLSKSMIAPILSPYALVVVMSTLLSLLVAFTVVPMITSRFAKLSVFNKSKFPGIFFIWFENQIDKFGDILHHILVWGFRHKIATLGFATALFIASIMLIPMGFVGQEIFGLGDSGEFVMNVELAPGTTLKETNLKVLEIEQYLSQKKEVQSIFTTIGSSSEGLLSGGALGNSNKAEIDVKLIDKNKRKLSANVFANLIKNELNGKIAGIKVRTTFFNPLIGGTDDSPLQVLVKSTNPDSLMRYAVIIKDIMETTPGAMDVTSSLDELNTEINVEIDKDKMSDLGLSLATVGPVMATAFSGNNDAKYKDGNNEYDITVKYDAFNRKSMEDVKNLTFLNTMGAQVKLSQFANISFDNGSSKLERHNRVPSISIMGQTFGRPDGDVGNEIKEKINKLNLPSNVSIAYDSNMKMQDDAFGSLGLALITAIFFVYLVMVALYNSFVYPFVVLFSIPLAIVGAILALALTNDNLSIFNILGLIMLVGLVAKNAILVVDFTNHLKEKGYNTIHALLTATRTRLRPVLMTTIAMIIGLLPIGLATGAGSEWKNGIAWVLIGGLTSSMFLTLVIVPIVYYIFDLIKIKLSSSKRPSLKIEVE</sequence>
<feature type="transmembrane region" description="Helical" evidence="1">
    <location>
        <begin position="995"/>
        <end position="1022"/>
    </location>
</feature>
<dbReference type="Pfam" id="PF00873">
    <property type="entry name" value="ACR_tran"/>
    <property type="match status" value="1"/>
</dbReference>
<feature type="transmembrane region" description="Helical" evidence="1">
    <location>
        <begin position="863"/>
        <end position="886"/>
    </location>
</feature>
<dbReference type="GO" id="GO:0005886">
    <property type="term" value="C:plasma membrane"/>
    <property type="evidence" value="ECO:0007669"/>
    <property type="project" value="TreeGrafter"/>
</dbReference>
<feature type="transmembrane region" description="Helical" evidence="1">
    <location>
        <begin position="386"/>
        <end position="410"/>
    </location>
</feature>
<dbReference type="Gene3D" id="3.30.70.1320">
    <property type="entry name" value="Multidrug efflux transporter AcrB pore domain like"/>
    <property type="match status" value="1"/>
</dbReference>
<dbReference type="Gene3D" id="1.20.1640.10">
    <property type="entry name" value="Multidrug efflux transporter AcrB transmembrane domain"/>
    <property type="match status" value="2"/>
</dbReference>
<dbReference type="PANTHER" id="PTHR32063:SF0">
    <property type="entry name" value="SWARMING MOTILITY PROTEIN SWRC"/>
    <property type="match status" value="1"/>
</dbReference>
<evidence type="ECO:0000313" key="2">
    <source>
        <dbReference type="EMBL" id="VBB48251.1"/>
    </source>
</evidence>
<feature type="transmembrane region" description="Helical" evidence="1">
    <location>
        <begin position="12"/>
        <end position="29"/>
    </location>
</feature>
<keyword evidence="1" id="KW-0812">Transmembrane</keyword>
<dbReference type="Gene3D" id="3.30.70.1440">
    <property type="entry name" value="Multidrug efflux transporter AcrB pore domain"/>
    <property type="match status" value="1"/>
</dbReference>
<dbReference type="EMBL" id="UPXZ01000039">
    <property type="protein sequence ID" value="VBB48251.1"/>
    <property type="molecule type" value="Genomic_DNA"/>
</dbReference>
<dbReference type="InterPro" id="IPR027463">
    <property type="entry name" value="AcrB_DN_DC_subdom"/>
</dbReference>
<feature type="transmembrane region" description="Helical" evidence="1">
    <location>
        <begin position="893"/>
        <end position="913"/>
    </location>
</feature>
<keyword evidence="1" id="KW-0472">Membrane</keyword>